<sequence length="386" mass="44574">MSYEWNDRLETDYTRYVGGKWFQGLNARDREGYRKSRDQWKRSRDMGNRFRDGMALLRGQTPERGYEKEVRHDTPKGPRVHDVANVLLRDGNEYKAGRVDKEKALPQLEKEEHLLKLGYQINWTVVQGARVDREVLDRFQELNKKWGRQFDVQEITREQRRLALTIGKHLEKQKRAKEKEARALERAEKERQRVAQQKAVELAKERAEQNRKMQQFREAAARGRADAPERVAQERKTLDVLQRVARERAASEAERDRVARESAERVAREFPFPAPSQSQERETVEIGGRVASELADAASVEREAAEREATKERERAAKLSELNKARDAAFKERQSRMTEAERLAWLGQAVHPQGAVLEPPGHAPGVERGGTGQGPDRTRGITRDGR</sequence>
<protein>
    <submittedName>
        <fullName evidence="2">Uncharacterized protein</fullName>
    </submittedName>
</protein>
<evidence type="ECO:0000313" key="2">
    <source>
        <dbReference type="EMBL" id="GEM40072.1"/>
    </source>
</evidence>
<feature type="region of interest" description="Disordered" evidence="1">
    <location>
        <begin position="247"/>
        <end position="338"/>
    </location>
</feature>
<dbReference type="OrthoDB" id="4564600at2"/>
<evidence type="ECO:0000256" key="1">
    <source>
        <dbReference type="SAM" id="MobiDB-lite"/>
    </source>
</evidence>
<feature type="region of interest" description="Disordered" evidence="1">
    <location>
        <begin position="351"/>
        <end position="386"/>
    </location>
</feature>
<evidence type="ECO:0000313" key="3">
    <source>
        <dbReference type="Proteomes" id="UP000321424"/>
    </source>
</evidence>
<accession>A0A511MHE1</accession>
<feature type="compositionally biased region" description="Basic and acidic residues" evidence="1">
    <location>
        <begin position="376"/>
        <end position="386"/>
    </location>
</feature>
<comment type="caution">
    <text evidence="2">The sequence shown here is derived from an EMBL/GenBank/DDBJ whole genome shotgun (WGS) entry which is preliminary data.</text>
</comment>
<gene>
    <name evidence="2" type="ORF">NN4_45910</name>
</gene>
<keyword evidence="3" id="KW-1185">Reference proteome</keyword>
<organism evidence="2 3">
    <name type="scientific">Nocardia ninae NBRC 108245</name>
    <dbReference type="NCBI Taxonomy" id="1210091"/>
    <lineage>
        <taxon>Bacteria</taxon>
        <taxon>Bacillati</taxon>
        <taxon>Actinomycetota</taxon>
        <taxon>Actinomycetes</taxon>
        <taxon>Mycobacteriales</taxon>
        <taxon>Nocardiaceae</taxon>
        <taxon>Nocardia</taxon>
    </lineage>
</organism>
<name>A0A511MHE1_9NOCA</name>
<proteinExistence type="predicted"/>
<dbReference type="RefSeq" id="WP_147134846.1">
    <property type="nucleotide sequence ID" value="NZ_BJXA01000032.1"/>
</dbReference>
<dbReference type="AlphaFoldDB" id="A0A511MHE1"/>
<dbReference type="Proteomes" id="UP000321424">
    <property type="component" value="Unassembled WGS sequence"/>
</dbReference>
<reference evidence="2 3" key="1">
    <citation type="submission" date="2019-07" db="EMBL/GenBank/DDBJ databases">
        <title>Whole genome shotgun sequence of Nocardia ninae NBRC 108245.</title>
        <authorList>
            <person name="Hosoyama A."/>
            <person name="Uohara A."/>
            <person name="Ohji S."/>
            <person name="Ichikawa N."/>
        </authorList>
    </citation>
    <scope>NUCLEOTIDE SEQUENCE [LARGE SCALE GENOMIC DNA]</scope>
    <source>
        <strain evidence="2 3">NBRC 108245</strain>
    </source>
</reference>
<feature type="compositionally biased region" description="Basic and acidic residues" evidence="1">
    <location>
        <begin position="299"/>
        <end position="338"/>
    </location>
</feature>
<feature type="compositionally biased region" description="Basic and acidic residues" evidence="1">
    <location>
        <begin position="247"/>
        <end position="268"/>
    </location>
</feature>
<dbReference type="EMBL" id="BJXA01000032">
    <property type="protein sequence ID" value="GEM40072.1"/>
    <property type="molecule type" value="Genomic_DNA"/>
</dbReference>